<name>A0A9D2IDT4_9FIRM</name>
<dbReference type="AlphaFoldDB" id="A0A9D2IDT4"/>
<reference evidence="1" key="2">
    <citation type="submission" date="2021-04" db="EMBL/GenBank/DDBJ databases">
        <authorList>
            <person name="Gilroy R."/>
        </authorList>
    </citation>
    <scope>NUCLEOTIDE SEQUENCE</scope>
    <source>
        <strain evidence="1">CHK187-5294</strain>
    </source>
</reference>
<reference evidence="1" key="1">
    <citation type="journal article" date="2021" name="PeerJ">
        <title>Extensive microbial diversity within the chicken gut microbiome revealed by metagenomics and culture.</title>
        <authorList>
            <person name="Gilroy R."/>
            <person name="Ravi A."/>
            <person name="Getino M."/>
            <person name="Pursley I."/>
            <person name="Horton D.L."/>
            <person name="Alikhan N.F."/>
            <person name="Baker D."/>
            <person name="Gharbi K."/>
            <person name="Hall N."/>
            <person name="Watson M."/>
            <person name="Adriaenssens E.M."/>
            <person name="Foster-Nyarko E."/>
            <person name="Jarju S."/>
            <person name="Secka A."/>
            <person name="Antonio M."/>
            <person name="Oren A."/>
            <person name="Chaudhuri R.R."/>
            <person name="La Ragione R."/>
            <person name="Hildebrand F."/>
            <person name="Pallen M.J."/>
        </authorList>
    </citation>
    <scope>NUCLEOTIDE SEQUENCE</scope>
    <source>
        <strain evidence="1">CHK187-5294</strain>
    </source>
</reference>
<organism evidence="1 2">
    <name type="scientific">Candidatus Borkfalkia avistercoris</name>
    <dbReference type="NCBI Taxonomy" id="2838504"/>
    <lineage>
        <taxon>Bacteria</taxon>
        <taxon>Bacillati</taxon>
        <taxon>Bacillota</taxon>
        <taxon>Clostridia</taxon>
        <taxon>Christensenellales</taxon>
        <taxon>Christensenellaceae</taxon>
        <taxon>Candidatus Borkfalkia</taxon>
    </lineage>
</organism>
<dbReference type="Proteomes" id="UP000824132">
    <property type="component" value="Unassembled WGS sequence"/>
</dbReference>
<evidence type="ECO:0000313" key="1">
    <source>
        <dbReference type="EMBL" id="HIZ03169.1"/>
    </source>
</evidence>
<accession>A0A9D2IDT4</accession>
<comment type="caution">
    <text evidence="1">The sequence shown here is derived from an EMBL/GenBank/DDBJ whole genome shotgun (WGS) entry which is preliminary data.</text>
</comment>
<evidence type="ECO:0000313" key="2">
    <source>
        <dbReference type="Proteomes" id="UP000824132"/>
    </source>
</evidence>
<proteinExistence type="predicted"/>
<dbReference type="EMBL" id="DXCL01000016">
    <property type="protein sequence ID" value="HIZ03169.1"/>
    <property type="molecule type" value="Genomic_DNA"/>
</dbReference>
<sequence>MGTKEKEYLDENKYIAAKDLADDLFRFVEEYYCGKAERCAGGFTLCDINGKTYEVLVKERA</sequence>
<gene>
    <name evidence="1" type="ORF">H9727_02675</name>
</gene>
<protein>
    <submittedName>
        <fullName evidence="1">Uncharacterized protein</fullName>
    </submittedName>
</protein>